<dbReference type="KEGG" id="hgi:ABY42_09725"/>
<gene>
    <name evidence="2" type="ORF">ABY42_09725</name>
</gene>
<feature type="compositionally biased region" description="Low complexity" evidence="1">
    <location>
        <begin position="487"/>
        <end position="499"/>
    </location>
</feature>
<dbReference type="InterPro" id="IPR006311">
    <property type="entry name" value="TAT_signal"/>
</dbReference>
<feature type="region of interest" description="Disordered" evidence="1">
    <location>
        <begin position="638"/>
        <end position="719"/>
    </location>
</feature>
<feature type="compositionally biased region" description="Basic and acidic residues" evidence="1">
    <location>
        <begin position="746"/>
        <end position="767"/>
    </location>
</feature>
<reference evidence="3" key="1">
    <citation type="journal article" date="2015" name="J. Biotechnol.">
        <title>Complete genome sequence of Haloferax gibbonsii strain ARA6, a potential producer of polyhydroxyalkanoates and halocins isolated from Araruama, Rio de Janeiro, Brasil.</title>
        <authorList>
            <person name="Pinto L.H."/>
            <person name="D'Alincourt Carvalho-Assef A.P."/>
            <person name="Vieira R.P."/>
            <person name="Clementino M.M."/>
            <person name="Albano R.M."/>
        </authorList>
    </citation>
    <scope>NUCLEOTIDE SEQUENCE [LARGE SCALE GENOMIC DNA]</scope>
    <source>
        <strain evidence="3">ARA6</strain>
    </source>
</reference>
<dbReference type="PROSITE" id="PS51257">
    <property type="entry name" value="PROKAR_LIPOPROTEIN"/>
    <property type="match status" value="1"/>
</dbReference>
<evidence type="ECO:0008006" key="4">
    <source>
        <dbReference type="Google" id="ProtNLM"/>
    </source>
</evidence>
<feature type="region of interest" description="Disordered" evidence="1">
    <location>
        <begin position="582"/>
        <end position="620"/>
    </location>
</feature>
<dbReference type="GeneID" id="25246238"/>
<evidence type="ECO:0000313" key="3">
    <source>
        <dbReference type="Proteomes" id="UP000066124"/>
    </source>
</evidence>
<dbReference type="RefSeq" id="WP_050459323.1">
    <property type="nucleotide sequence ID" value="NZ_CP011947.1"/>
</dbReference>
<feature type="compositionally biased region" description="Acidic residues" evidence="1">
    <location>
        <begin position="650"/>
        <end position="659"/>
    </location>
</feature>
<feature type="compositionally biased region" description="Basic and acidic residues" evidence="1">
    <location>
        <begin position="702"/>
        <end position="716"/>
    </location>
</feature>
<dbReference type="Proteomes" id="UP000066124">
    <property type="component" value="Chromosome"/>
</dbReference>
<feature type="region of interest" description="Disordered" evidence="1">
    <location>
        <begin position="465"/>
        <end position="531"/>
    </location>
</feature>
<dbReference type="AlphaFoldDB" id="A0A0K1IUK3"/>
<evidence type="ECO:0000313" key="2">
    <source>
        <dbReference type="EMBL" id="AKU08005.1"/>
    </source>
</evidence>
<feature type="compositionally biased region" description="Low complexity" evidence="1">
    <location>
        <begin position="660"/>
        <end position="680"/>
    </location>
</feature>
<dbReference type="PROSITE" id="PS51318">
    <property type="entry name" value="TAT"/>
    <property type="match status" value="1"/>
</dbReference>
<feature type="region of interest" description="Disordered" evidence="1">
    <location>
        <begin position="292"/>
        <end position="314"/>
    </location>
</feature>
<dbReference type="PATRIC" id="fig|35746.4.peg.2067"/>
<protein>
    <recommendedName>
        <fullName evidence="4">Lipoprotein</fullName>
    </recommendedName>
</protein>
<feature type="region of interest" description="Disordered" evidence="1">
    <location>
        <begin position="735"/>
        <end position="767"/>
    </location>
</feature>
<feature type="compositionally biased region" description="Low complexity" evidence="1">
    <location>
        <begin position="587"/>
        <end position="612"/>
    </location>
</feature>
<proteinExistence type="predicted"/>
<name>A0A0K1IUK3_HALGI</name>
<sequence>MTDRPAFDRRAFLAALGSAGLGSLAGCSALGGDSTETASTAAPTASVDADVARDLAARFAPTLYFDADETWFPTDPRSYASDRDGETVVDGFDAFDGYHATQEETGERAPEPTVFYNVVRYEDSSLTTVQYWFYSVFDQFTTNFHWHDWEVLHVFVDTADDEPVPQLYVASSHSRSVPNNEFLDPDPARPPRVLSELGSHSSALSLNDRADRFQRLPTGGTFADITNRAFDRIEDAAEIPIAYGLPRDEGARLPYVVPELDGAPVYEDERLPSVTRDSLVSEALTVRSFDALSSPPTDLPARSTGLVFGPEATGERDADADADIEYALVSAGEVEHITEFTGPQLSFEFAVPTFAEDAIASHLTTTSTPWSQSRYADPAADITDPTHRSALAERYDVVDEPSALNTLFVRVTEAVTDADAPDGEGVTTRESGVESVLLLESDPEAAPTFGGLGVLRDVPAGEHRLTVNGAGSAPHSETVQVGDAGPGSESATETESSSTDGDDGETLTTAGVGGEIPLVARESATKVEVDADGTDRDLTSLALEDDFAGRLYDAPLSGPDAVYVHRGGAYTVEVRDSDDEIGAFRVNPDPNASAAGDDSDSDSGSAPASIPSVRIDEPRTGKASLATFLADIAAETAAAVAAADERDGGDSDDSDDSGTSDDSSGTGTPDDSTGTATSDGQANAVRGLAQALESVAEAANRAAERAEAGERGRADESLDTVASRLERVAERLAEARGELPGSLSRATDRRLEQARRRSEQARAADAL</sequence>
<evidence type="ECO:0000256" key="1">
    <source>
        <dbReference type="SAM" id="MobiDB-lite"/>
    </source>
</evidence>
<organism evidence="2 3">
    <name type="scientific">Haloferax gibbonsii</name>
    <dbReference type="NCBI Taxonomy" id="35746"/>
    <lineage>
        <taxon>Archaea</taxon>
        <taxon>Methanobacteriati</taxon>
        <taxon>Methanobacteriota</taxon>
        <taxon>Stenosarchaea group</taxon>
        <taxon>Halobacteria</taxon>
        <taxon>Halobacteriales</taxon>
        <taxon>Haloferacaceae</taxon>
        <taxon>Haloferax</taxon>
    </lineage>
</organism>
<dbReference type="EMBL" id="CP011947">
    <property type="protein sequence ID" value="AKU08005.1"/>
    <property type="molecule type" value="Genomic_DNA"/>
</dbReference>
<accession>A0A0K1IUK3</accession>